<feature type="transmembrane region" description="Helical" evidence="2">
    <location>
        <begin position="279"/>
        <end position="299"/>
    </location>
</feature>
<evidence type="ECO:0000313" key="3">
    <source>
        <dbReference type="EMBL" id="MCF2527461.1"/>
    </source>
</evidence>
<evidence type="ECO:0000313" key="4">
    <source>
        <dbReference type="Proteomes" id="UP001165378"/>
    </source>
</evidence>
<feature type="compositionally biased region" description="Basic and acidic residues" evidence="1">
    <location>
        <begin position="1"/>
        <end position="20"/>
    </location>
</feature>
<feature type="transmembrane region" description="Helical" evidence="2">
    <location>
        <begin position="209"/>
        <end position="229"/>
    </location>
</feature>
<feature type="transmembrane region" description="Helical" evidence="2">
    <location>
        <begin position="30"/>
        <end position="52"/>
    </location>
</feature>
<dbReference type="AlphaFoldDB" id="A0AA41TZF6"/>
<keyword evidence="4" id="KW-1185">Reference proteome</keyword>
<dbReference type="InterPro" id="IPR027948">
    <property type="entry name" value="DUF4436"/>
</dbReference>
<gene>
    <name evidence="3" type="ORF">LZ495_09585</name>
</gene>
<comment type="caution">
    <text evidence="3">The sequence shown here is derived from an EMBL/GenBank/DDBJ whole genome shotgun (WGS) entry which is preliminary data.</text>
</comment>
<feature type="transmembrane region" description="Helical" evidence="2">
    <location>
        <begin position="241"/>
        <end position="259"/>
    </location>
</feature>
<dbReference type="EMBL" id="JAKFHA010000004">
    <property type="protein sequence ID" value="MCF2527461.1"/>
    <property type="molecule type" value="Genomic_DNA"/>
</dbReference>
<accession>A0AA41TZF6</accession>
<evidence type="ECO:0000256" key="1">
    <source>
        <dbReference type="SAM" id="MobiDB-lite"/>
    </source>
</evidence>
<name>A0AA41TZF6_9ACTN</name>
<dbReference type="RefSeq" id="WP_235051612.1">
    <property type="nucleotide sequence ID" value="NZ_JAKFHA010000004.1"/>
</dbReference>
<feature type="region of interest" description="Disordered" evidence="1">
    <location>
        <begin position="1"/>
        <end position="27"/>
    </location>
</feature>
<reference evidence="3" key="1">
    <citation type="submission" date="2022-01" db="EMBL/GenBank/DDBJ databases">
        <title>Genome-Based Taxonomic Classification of the Phylum Actinobacteria.</title>
        <authorList>
            <person name="Gao Y."/>
        </authorList>
    </citation>
    <scope>NUCLEOTIDE SEQUENCE</scope>
    <source>
        <strain evidence="3">KLBMP 8922</strain>
    </source>
</reference>
<dbReference type="Proteomes" id="UP001165378">
    <property type="component" value="Unassembled WGS sequence"/>
</dbReference>
<proteinExistence type="predicted"/>
<protein>
    <submittedName>
        <fullName evidence="3">DUF4436 domain-containing protein</fullName>
    </submittedName>
</protein>
<keyword evidence="2" id="KW-0812">Transmembrane</keyword>
<sequence length="308" mass="32073">MTDPSRDPARGQGRDPDGGRRHGPGKRRRIAVAGAVAAVVAAVLATGVWLQFGERADLDTRYRAVPAGADADRVDVTATVVRVDAAARELVLRVLVTPRGALAEDGGLAPAVDLALQTSPQVRGDLNYRAHTRIATTDLAVALSGGSVTDYPFDDYRTSIEVSAQADGRPVPVDMTLGNSDALFSLDVDAQAEDGAALFDVGVDRSTTVLVFAVFMMAAMWALAVSVAIATRILVAGRRGLVWPALGWMAATLFALAAFRNTAPGNPPLGSLLDYLAFLWAEAVIAACLTTAVLVGAAVENRPAAEAA</sequence>
<keyword evidence="2" id="KW-1133">Transmembrane helix</keyword>
<dbReference type="Pfam" id="PF14494">
    <property type="entry name" value="DUF4436"/>
    <property type="match status" value="1"/>
</dbReference>
<evidence type="ECO:0000256" key="2">
    <source>
        <dbReference type="SAM" id="Phobius"/>
    </source>
</evidence>
<organism evidence="3 4">
    <name type="scientific">Yinghuangia soli</name>
    <dbReference type="NCBI Taxonomy" id="2908204"/>
    <lineage>
        <taxon>Bacteria</taxon>
        <taxon>Bacillati</taxon>
        <taxon>Actinomycetota</taxon>
        <taxon>Actinomycetes</taxon>
        <taxon>Kitasatosporales</taxon>
        <taxon>Streptomycetaceae</taxon>
        <taxon>Yinghuangia</taxon>
    </lineage>
</organism>
<keyword evidence="2" id="KW-0472">Membrane</keyword>